<evidence type="ECO:0000313" key="3">
    <source>
        <dbReference type="EMBL" id="PSL06324.1"/>
    </source>
</evidence>
<evidence type="ECO:0000313" key="4">
    <source>
        <dbReference type="Proteomes" id="UP000240708"/>
    </source>
</evidence>
<dbReference type="AlphaFoldDB" id="A0A2P8EA63"/>
<dbReference type="PANTHER" id="PTHR43318:SF1">
    <property type="entry name" value="POLYSACCHARIDE BIOSYNTHESIS PROTEIN EPSC-RELATED"/>
    <property type="match status" value="1"/>
</dbReference>
<dbReference type="InterPro" id="IPR003869">
    <property type="entry name" value="Polysac_CapD-like"/>
</dbReference>
<dbReference type="Proteomes" id="UP000240708">
    <property type="component" value="Unassembled WGS sequence"/>
</dbReference>
<organism evidence="3 4">
    <name type="scientific">Cecembia rubra</name>
    <dbReference type="NCBI Taxonomy" id="1485585"/>
    <lineage>
        <taxon>Bacteria</taxon>
        <taxon>Pseudomonadati</taxon>
        <taxon>Bacteroidota</taxon>
        <taxon>Cytophagia</taxon>
        <taxon>Cytophagales</taxon>
        <taxon>Cyclobacteriaceae</taxon>
        <taxon>Cecembia</taxon>
    </lineage>
</organism>
<dbReference type="EMBL" id="PYGF01000002">
    <property type="protein sequence ID" value="PSL06324.1"/>
    <property type="molecule type" value="Genomic_DNA"/>
</dbReference>
<dbReference type="InterPro" id="IPR051203">
    <property type="entry name" value="Polysaccharide_Synthase-Rel"/>
</dbReference>
<comment type="caution">
    <text evidence="3">The sequence shown here is derived from an EMBL/GenBank/DDBJ whole genome shotgun (WGS) entry which is preliminary data.</text>
</comment>
<dbReference type="RefSeq" id="WP_106566267.1">
    <property type="nucleotide sequence ID" value="NZ_PYGF01000002.1"/>
</dbReference>
<feature type="domain" description="Polysaccharide biosynthesis protein CapD-like" evidence="2">
    <location>
        <begin position="39"/>
        <end position="262"/>
    </location>
</feature>
<protein>
    <submittedName>
        <fullName evidence="3">Polysaccharide biosynthesis protein</fullName>
    </submittedName>
</protein>
<dbReference type="InterPro" id="IPR036291">
    <property type="entry name" value="NAD(P)-bd_dom_sf"/>
</dbReference>
<keyword evidence="4" id="KW-1185">Reference proteome</keyword>
<proteinExistence type="inferred from homology"/>
<evidence type="ECO:0000256" key="1">
    <source>
        <dbReference type="ARBA" id="ARBA00007430"/>
    </source>
</evidence>
<dbReference type="SUPFAM" id="SSF51735">
    <property type="entry name" value="NAD(P)-binding Rossmann-fold domains"/>
    <property type="match status" value="1"/>
</dbReference>
<reference evidence="3 4" key="1">
    <citation type="submission" date="2018-03" db="EMBL/GenBank/DDBJ databases">
        <title>Genomic Encyclopedia of Archaeal and Bacterial Type Strains, Phase II (KMG-II): from individual species to whole genera.</title>
        <authorList>
            <person name="Goeker M."/>
        </authorList>
    </citation>
    <scope>NUCLEOTIDE SEQUENCE [LARGE SCALE GENOMIC DNA]</scope>
    <source>
        <strain evidence="3 4">DSM 28057</strain>
    </source>
</reference>
<accession>A0A2P8EA63</accession>
<dbReference type="Pfam" id="PF02719">
    <property type="entry name" value="Polysacc_synt_2"/>
    <property type="match status" value="1"/>
</dbReference>
<dbReference type="OrthoDB" id="9803111at2"/>
<dbReference type="Gene3D" id="3.40.50.720">
    <property type="entry name" value="NAD(P)-binding Rossmann-like Domain"/>
    <property type="match status" value="2"/>
</dbReference>
<comment type="similarity">
    <text evidence="1">Belongs to the polysaccharide synthase family.</text>
</comment>
<gene>
    <name evidence="3" type="ORF">CLV48_102139</name>
</gene>
<sequence>MRTLEILFDRVKNIKNDIFLSDLESNKKLLETSIGGKSVLVIGGAGTIGSNYIKEMLKFFPSSIVVVDNNENGLTELVRDLRSSNLLDYNPAFITYPVNVLSETFDKIFSRYSFDIVANFAAHKHVRSDKDIISIEALIKNNVYGAIKLLDLCETHNVNTFFSVSTDKAANPVNIMGASKALMEKIILSRKSALNVKTARFANVAFSNGSLLEGFINRLQKRQPLSCPKDIRRFFVSPAQSGQICLLSTFLGKSGDVFFPKLDFNTDQYYFRDIAFDFLIANGFEPSIMESEGEAKSFDLINNPNKYPIFLFSSDTSGEKEYEEFYDEDDQYVLDRYKSLGYLIKENEEINFEILISEFEALFNNKTAGKKEVIDLIGKYIGSFSYLETGKNLDQKM</sequence>
<dbReference type="PANTHER" id="PTHR43318">
    <property type="entry name" value="UDP-N-ACETYLGLUCOSAMINE 4,6-DEHYDRATASE"/>
    <property type="match status" value="1"/>
</dbReference>
<name>A0A2P8EA63_9BACT</name>
<evidence type="ECO:0000259" key="2">
    <source>
        <dbReference type="Pfam" id="PF02719"/>
    </source>
</evidence>